<proteinExistence type="predicted"/>
<dbReference type="PATRIC" id="fig|1231392.3.peg.872"/>
<dbReference type="EMBL" id="AMGO01000011">
    <property type="protein sequence ID" value="EKE45172.1"/>
    <property type="molecule type" value="Genomic_DNA"/>
</dbReference>
<evidence type="ECO:0000313" key="2">
    <source>
        <dbReference type="EMBL" id="EKE45172.1"/>
    </source>
</evidence>
<evidence type="ECO:0000256" key="1">
    <source>
        <dbReference type="SAM" id="SignalP"/>
    </source>
</evidence>
<dbReference type="eggNOG" id="ENOG502ZT88">
    <property type="taxonomic scope" value="Bacteria"/>
</dbReference>
<accession>K2HFD2</accession>
<name>K2HFD2_9RHOB</name>
<protein>
    <submittedName>
        <fullName evidence="2">Uncharacterized protein</fullName>
    </submittedName>
</protein>
<evidence type="ECO:0000313" key="3">
    <source>
        <dbReference type="Proteomes" id="UP000006765"/>
    </source>
</evidence>
<sequence>MLRLLATLALISSPAMAAELCRAEVNSTVLTIDRDALPLEPARPGLTERLTAWPSGSLNRLIGRPPACDSETLIAFLSQEVAADQIAVYCLLPDEKLGFILVPGERTYRGRCATTTCDKVNAAKDGALSVAGTAADIATRRDVEGGETRTTAILHASGAAILSGSAASVATSLGTTAANVTAALAAPAVAGAAAVSVVAVGGAVWLCRDGDAAADVSSTD</sequence>
<dbReference type="OrthoDB" id="7651719at2"/>
<dbReference type="AlphaFoldDB" id="K2HFD2"/>
<keyword evidence="3" id="KW-1185">Reference proteome</keyword>
<comment type="caution">
    <text evidence="2">The sequence shown here is derived from an EMBL/GenBank/DDBJ whole genome shotgun (WGS) entry which is preliminary data.</text>
</comment>
<feature type="chain" id="PRO_5003858506" evidence="1">
    <location>
        <begin position="18"/>
        <end position="220"/>
    </location>
</feature>
<feature type="signal peptide" evidence="1">
    <location>
        <begin position="1"/>
        <end position="17"/>
    </location>
</feature>
<dbReference type="Proteomes" id="UP000006765">
    <property type="component" value="Unassembled WGS sequence"/>
</dbReference>
<organism evidence="2 3">
    <name type="scientific">Oceaniovalibus guishaninsula JLT2003</name>
    <dbReference type="NCBI Taxonomy" id="1231392"/>
    <lineage>
        <taxon>Bacteria</taxon>
        <taxon>Pseudomonadati</taxon>
        <taxon>Pseudomonadota</taxon>
        <taxon>Alphaproteobacteria</taxon>
        <taxon>Rhodobacterales</taxon>
        <taxon>Roseobacteraceae</taxon>
        <taxon>Oceaniovalibus</taxon>
    </lineage>
</organism>
<gene>
    <name evidence="2" type="ORF">OCGS_0867</name>
</gene>
<dbReference type="RefSeq" id="WP_007426020.1">
    <property type="nucleotide sequence ID" value="NZ_AMGO01000011.1"/>
</dbReference>
<reference evidence="2 3" key="1">
    <citation type="journal article" date="2012" name="J. Bacteriol.">
        <title>Draft Genome Sequence of Oceaniovalibus guishaninsula JLT2003T.</title>
        <authorList>
            <person name="Tang K."/>
            <person name="Liu K."/>
            <person name="Jiao N."/>
        </authorList>
    </citation>
    <scope>NUCLEOTIDE SEQUENCE [LARGE SCALE GENOMIC DNA]</scope>
    <source>
        <strain evidence="2 3">JLT2003</strain>
    </source>
</reference>
<dbReference type="STRING" id="1231392.OCGS_0867"/>
<keyword evidence="1" id="KW-0732">Signal</keyword>